<dbReference type="GO" id="GO:0042254">
    <property type="term" value="P:ribosome biogenesis"/>
    <property type="evidence" value="ECO:0007669"/>
    <property type="project" value="UniProtKB-KW"/>
</dbReference>
<keyword evidence="4" id="KW-0690">Ribosome biogenesis</keyword>
<dbReference type="GO" id="GO:0005840">
    <property type="term" value="C:ribosome"/>
    <property type="evidence" value="ECO:0007669"/>
    <property type="project" value="UniProtKB-KW"/>
</dbReference>
<evidence type="ECO:0000256" key="4">
    <source>
        <dbReference type="ARBA" id="ARBA00022517"/>
    </source>
</evidence>
<evidence type="ECO:0000256" key="3">
    <source>
        <dbReference type="ARBA" id="ARBA00015716"/>
    </source>
</evidence>
<dbReference type="InterPro" id="IPR003772">
    <property type="entry name" value="YceD"/>
</dbReference>
<proteinExistence type="inferred from homology"/>
<dbReference type="AlphaFoldDB" id="A0A1W1D7K9"/>
<sequence length="172" mass="19786">MKQGIPEQIKLFKFASRSLIFSQSYQVKDFPRISALVSNINAPVDVELSFSLENNKIPCIKGRIELDVALTCQRCLDEVSIHLQPNFQLAFLKNEQQGEELDSSFEMILNADEEFSTIEFITDEVLISIPMIPMHDHECLSYKDTQPMNEQKRENPFAVLEQLKNSTKESKE</sequence>
<evidence type="ECO:0000313" key="6">
    <source>
        <dbReference type="EMBL" id="SFV76574.1"/>
    </source>
</evidence>
<evidence type="ECO:0000313" key="7">
    <source>
        <dbReference type="EMBL" id="SFV83279.1"/>
    </source>
</evidence>
<dbReference type="EMBL" id="FPHQ01000124">
    <property type="protein sequence ID" value="SFV76574.1"/>
    <property type="molecule type" value="Genomic_DNA"/>
</dbReference>
<keyword evidence="6" id="KW-0687">Ribonucleoprotein</keyword>
<protein>
    <recommendedName>
        <fullName evidence="3">Large ribosomal RNA subunit accumulation protein YceD</fullName>
    </recommendedName>
    <alternativeName>
        <fullName evidence="5">23S rRNA accumulation protein YceD</fullName>
    </alternativeName>
</protein>
<evidence type="ECO:0000313" key="8">
    <source>
        <dbReference type="EMBL" id="SFV85059.1"/>
    </source>
</evidence>
<keyword evidence="6" id="KW-0689">Ribosomal protein</keyword>
<comment type="function">
    <text evidence="1">Plays a role in synthesis, processing and/or stability of 23S rRNA.</text>
</comment>
<accession>A0A1W1D7K9</accession>
<dbReference type="PANTHER" id="PTHR38099">
    <property type="entry name" value="LARGE RIBOSOMAL RNA SUBUNIT ACCUMULATION PROTEIN YCED"/>
    <property type="match status" value="1"/>
</dbReference>
<gene>
    <name evidence="6" type="ORF">MNB_SUP05-10-482</name>
    <name evidence="7" type="ORF">MNB_SUP05-12-176</name>
    <name evidence="8" type="ORF">MNB_SUP05-7-873</name>
</gene>
<dbReference type="PANTHER" id="PTHR38099:SF1">
    <property type="entry name" value="LARGE RIBOSOMAL RNA SUBUNIT ACCUMULATION PROTEIN YCED"/>
    <property type="match status" value="1"/>
</dbReference>
<dbReference type="EMBL" id="FPHT01000345">
    <property type="protein sequence ID" value="SFV83279.1"/>
    <property type="molecule type" value="Genomic_DNA"/>
</dbReference>
<evidence type="ECO:0000256" key="1">
    <source>
        <dbReference type="ARBA" id="ARBA00002868"/>
    </source>
</evidence>
<dbReference type="GO" id="GO:0005829">
    <property type="term" value="C:cytosol"/>
    <property type="evidence" value="ECO:0007669"/>
    <property type="project" value="TreeGrafter"/>
</dbReference>
<dbReference type="Pfam" id="PF02620">
    <property type="entry name" value="YceD"/>
    <property type="match status" value="1"/>
</dbReference>
<evidence type="ECO:0000256" key="2">
    <source>
        <dbReference type="ARBA" id="ARBA00010740"/>
    </source>
</evidence>
<name>A0A1W1D7K9_9ZZZZ</name>
<dbReference type="EMBL" id="FPHW01000185">
    <property type="protein sequence ID" value="SFV85059.1"/>
    <property type="molecule type" value="Genomic_DNA"/>
</dbReference>
<evidence type="ECO:0000256" key="5">
    <source>
        <dbReference type="ARBA" id="ARBA00031841"/>
    </source>
</evidence>
<dbReference type="InterPro" id="IPR039255">
    <property type="entry name" value="YceD_bac"/>
</dbReference>
<organism evidence="6">
    <name type="scientific">hydrothermal vent metagenome</name>
    <dbReference type="NCBI Taxonomy" id="652676"/>
    <lineage>
        <taxon>unclassified sequences</taxon>
        <taxon>metagenomes</taxon>
        <taxon>ecological metagenomes</taxon>
    </lineage>
</organism>
<comment type="similarity">
    <text evidence="2">Belongs to the DUF177 domain family.</text>
</comment>
<reference evidence="6" key="1">
    <citation type="submission" date="2016-10" db="EMBL/GenBank/DDBJ databases">
        <authorList>
            <person name="de Groot N.N."/>
        </authorList>
    </citation>
    <scope>NUCLEOTIDE SEQUENCE</scope>
</reference>